<gene>
    <name evidence="1" type="ORF">MHBO_002356</name>
</gene>
<keyword evidence="2" id="KW-1185">Reference proteome</keyword>
<evidence type="ECO:0000313" key="1">
    <source>
        <dbReference type="EMBL" id="MES1920713.1"/>
    </source>
</evidence>
<organism evidence="1 2">
    <name type="scientific">Bonamia ostreae</name>
    <dbReference type="NCBI Taxonomy" id="126728"/>
    <lineage>
        <taxon>Eukaryota</taxon>
        <taxon>Sar</taxon>
        <taxon>Rhizaria</taxon>
        <taxon>Endomyxa</taxon>
        <taxon>Ascetosporea</taxon>
        <taxon>Haplosporida</taxon>
        <taxon>Bonamia</taxon>
    </lineage>
</organism>
<dbReference type="EMBL" id="JBDODL010000819">
    <property type="protein sequence ID" value="MES1920713.1"/>
    <property type="molecule type" value="Genomic_DNA"/>
</dbReference>
<name>A0ABV2AM21_9EUKA</name>
<comment type="caution">
    <text evidence="1">The sequence shown here is derived from an EMBL/GenBank/DDBJ whole genome shotgun (WGS) entry which is preliminary data.</text>
</comment>
<reference evidence="1 2" key="1">
    <citation type="journal article" date="2024" name="BMC Biol.">
        <title>Comparative genomics of Ascetosporea gives new insight into the evolutionary basis for animal parasitism in Rhizaria.</title>
        <authorList>
            <person name="Hiltunen Thoren M."/>
            <person name="Onut-Brannstrom I."/>
            <person name="Alfjorden A."/>
            <person name="Peckova H."/>
            <person name="Swords F."/>
            <person name="Hooper C."/>
            <person name="Holzer A.S."/>
            <person name="Bass D."/>
            <person name="Burki F."/>
        </authorList>
    </citation>
    <scope>NUCLEOTIDE SEQUENCE [LARGE SCALE GENOMIC DNA]</scope>
    <source>
        <strain evidence="1">20-A016</strain>
    </source>
</reference>
<evidence type="ECO:0000313" key="2">
    <source>
        <dbReference type="Proteomes" id="UP001439008"/>
    </source>
</evidence>
<protein>
    <submittedName>
        <fullName evidence="1">Uncharacterized protein</fullName>
    </submittedName>
</protein>
<sequence>MKCISHIRISNPRVRDDGSHRCECLRKKITDPKMKEDNLKAIKNFKDHLRAAKLERLSYRKSVYDVADEMAW</sequence>
<accession>A0ABV2AM21</accession>
<proteinExistence type="predicted"/>
<dbReference type="Proteomes" id="UP001439008">
    <property type="component" value="Unassembled WGS sequence"/>
</dbReference>